<evidence type="ECO:0000313" key="2">
    <source>
        <dbReference type="Proteomes" id="UP000011864"/>
    </source>
</evidence>
<dbReference type="OrthoDB" id="9773233at2"/>
<sequence length="480" mass="52702">MYEIDTDYLIVGTGALSLSFADSLLEYSDAHITFVDQHPKPGGHWNVAYPFVTLHQPSATYGINSMSLGDDLIDTDGPNKGYYKLATGTQVLSYFEQAMQQRFIPSGRVSYFPMSKYQEGTNGEHTIVSSISGKKTRVNVRRKVVDGSAWTASVPATHKRKFEIADGVRLTTPGKLPEAWITDAKPPGHYVIMGGGKTAMDVGVWLMNMGVEASSISWVRPRETWLINRASTQPGSQFAGNSIGWQLEQMRIGATATSGDEIFLHLEKHGHMFRLDQSSLPSKFHYPTISEGEVDLLRQIKHIIKIGRVSLIEPGFLHGLDGDAEVPVDSLFIDCTATAAKRSAVKPIWEGNRITPAILQVPLVSLSASIAGFIEATFESNEEKNALAMPIQMTDTPGDYPQAMLGNVMNRMLWSKNPAIMNFLNSARLDPAQRMKHAMANVSESVRHDAGQIRNATIAALPNLQKLAAKNHAAENKIPD</sequence>
<dbReference type="Proteomes" id="UP000011864">
    <property type="component" value="Chromosome"/>
</dbReference>
<organism evidence="1 2">
    <name type="scientific">Paraglaciecola psychrophila 170</name>
    <dbReference type="NCBI Taxonomy" id="1129794"/>
    <lineage>
        <taxon>Bacteria</taxon>
        <taxon>Pseudomonadati</taxon>
        <taxon>Pseudomonadota</taxon>
        <taxon>Gammaproteobacteria</taxon>
        <taxon>Alteromonadales</taxon>
        <taxon>Alteromonadaceae</taxon>
        <taxon>Paraglaciecola</taxon>
    </lineage>
</organism>
<gene>
    <name evidence="1" type="ORF">C427_1757</name>
</gene>
<dbReference type="Gene3D" id="3.50.50.60">
    <property type="entry name" value="FAD/NAD(P)-binding domain"/>
    <property type="match status" value="1"/>
</dbReference>
<dbReference type="SUPFAM" id="SSF51905">
    <property type="entry name" value="FAD/NAD(P)-binding domain"/>
    <property type="match status" value="1"/>
</dbReference>
<dbReference type="STRING" id="1129794.C427_1757"/>
<evidence type="ECO:0000313" key="1">
    <source>
        <dbReference type="EMBL" id="AGH43866.1"/>
    </source>
</evidence>
<dbReference type="AlphaFoldDB" id="K7A940"/>
<protein>
    <submittedName>
        <fullName evidence="1">Uncharacterized protein</fullName>
    </submittedName>
</protein>
<dbReference type="HOGENOM" id="CLU_030357_0_0_6"/>
<reference evidence="1 2" key="1">
    <citation type="journal article" date="2013" name="Genome Announc.">
        <title>Complete Genome Sequence of Glaciecola psychrophila Strain 170T.</title>
        <authorList>
            <person name="Yin J."/>
            <person name="Chen J."/>
            <person name="Liu G."/>
            <person name="Yu Y."/>
            <person name="Song L."/>
            <person name="Wang X."/>
            <person name="Qu X."/>
        </authorList>
    </citation>
    <scope>NUCLEOTIDE SEQUENCE [LARGE SCALE GENOMIC DNA]</scope>
    <source>
        <strain evidence="1 2">170</strain>
    </source>
</reference>
<dbReference type="InterPro" id="IPR036188">
    <property type="entry name" value="FAD/NAD-bd_sf"/>
</dbReference>
<dbReference type="RefSeq" id="WP_007637440.1">
    <property type="nucleotide sequence ID" value="NC_020514.1"/>
</dbReference>
<accession>K7A940</accession>
<name>K7A940_9ALTE</name>
<dbReference type="PATRIC" id="fig|1129794.4.peg.1742"/>
<keyword evidence="2" id="KW-1185">Reference proteome</keyword>
<dbReference type="EMBL" id="CP003837">
    <property type="protein sequence ID" value="AGH43866.1"/>
    <property type="molecule type" value="Genomic_DNA"/>
</dbReference>
<dbReference type="eggNOG" id="COG2072">
    <property type="taxonomic scope" value="Bacteria"/>
</dbReference>
<dbReference type="KEGG" id="gps:C427_1757"/>
<proteinExistence type="predicted"/>